<evidence type="ECO:0000256" key="4">
    <source>
        <dbReference type="ARBA" id="ARBA00005363"/>
    </source>
</evidence>
<dbReference type="Pfam" id="PF09451">
    <property type="entry name" value="ATG27"/>
    <property type="match status" value="1"/>
</dbReference>
<evidence type="ECO:0000256" key="14">
    <source>
        <dbReference type="ARBA" id="ARBA00023329"/>
    </source>
</evidence>
<evidence type="ECO:0000313" key="20">
    <source>
        <dbReference type="Proteomes" id="UP000557566"/>
    </source>
</evidence>
<dbReference type="Gene3D" id="2.70.130.10">
    <property type="entry name" value="Mannose-6-phosphate receptor binding domain"/>
    <property type="match status" value="1"/>
</dbReference>
<feature type="region of interest" description="Disordered" evidence="15">
    <location>
        <begin position="269"/>
        <end position="289"/>
    </location>
</feature>
<name>A0A8H4LVN5_9HYPO</name>
<dbReference type="GO" id="GO:0030659">
    <property type="term" value="C:cytoplasmic vesicle membrane"/>
    <property type="evidence" value="ECO:0007669"/>
    <property type="project" value="UniProtKB-SubCell"/>
</dbReference>
<feature type="signal peptide" evidence="17">
    <location>
        <begin position="1"/>
        <end position="26"/>
    </location>
</feature>
<dbReference type="GO" id="GO:0000139">
    <property type="term" value="C:Golgi membrane"/>
    <property type="evidence" value="ECO:0007669"/>
    <property type="project" value="UniProtKB-SubCell"/>
</dbReference>
<evidence type="ECO:0000256" key="11">
    <source>
        <dbReference type="ARBA" id="ARBA00023128"/>
    </source>
</evidence>
<dbReference type="SUPFAM" id="SSF50911">
    <property type="entry name" value="Mannose 6-phosphate receptor domain"/>
    <property type="match status" value="1"/>
</dbReference>
<evidence type="ECO:0000256" key="10">
    <source>
        <dbReference type="ARBA" id="ARBA00023034"/>
    </source>
</evidence>
<evidence type="ECO:0000256" key="17">
    <source>
        <dbReference type="SAM" id="SignalP"/>
    </source>
</evidence>
<comment type="similarity">
    <text evidence="4">Belongs to the ATG27 family.</text>
</comment>
<dbReference type="InterPro" id="IPR018939">
    <property type="entry name" value="Autophagy-rel_prot_27"/>
</dbReference>
<keyword evidence="9" id="KW-0072">Autophagy</keyword>
<organism evidence="19 20">
    <name type="scientific">Ophiocordyceps sinensis</name>
    <dbReference type="NCBI Taxonomy" id="72228"/>
    <lineage>
        <taxon>Eukaryota</taxon>
        <taxon>Fungi</taxon>
        <taxon>Dikarya</taxon>
        <taxon>Ascomycota</taxon>
        <taxon>Pezizomycotina</taxon>
        <taxon>Sordariomycetes</taxon>
        <taxon>Hypocreomycetidae</taxon>
        <taxon>Hypocreales</taxon>
        <taxon>Ophiocordycipitaceae</taxon>
        <taxon>Ophiocordyceps</taxon>
    </lineage>
</organism>
<dbReference type="EMBL" id="JAAVMX010000008">
    <property type="protein sequence ID" value="KAF4505947.1"/>
    <property type="molecule type" value="Genomic_DNA"/>
</dbReference>
<keyword evidence="10" id="KW-0333">Golgi apparatus</keyword>
<evidence type="ECO:0000256" key="3">
    <source>
        <dbReference type="ARBA" id="ARBA00004614"/>
    </source>
</evidence>
<dbReference type="AlphaFoldDB" id="A0A8H4LVN5"/>
<evidence type="ECO:0000256" key="15">
    <source>
        <dbReference type="SAM" id="MobiDB-lite"/>
    </source>
</evidence>
<feature type="chain" id="PRO_5034720945" description="Autophagy-related protein 27" evidence="17">
    <location>
        <begin position="27"/>
        <end position="368"/>
    </location>
</feature>
<gene>
    <name evidence="19" type="ORF">G6O67_007842</name>
</gene>
<dbReference type="InterPro" id="IPR009011">
    <property type="entry name" value="Man6P_isomerase_rcpt-bd_dom_sf"/>
</dbReference>
<evidence type="ECO:0000256" key="1">
    <source>
        <dbReference type="ARBA" id="ARBA00004304"/>
    </source>
</evidence>
<dbReference type="InterPro" id="IPR044865">
    <property type="entry name" value="MRH_dom"/>
</dbReference>
<comment type="subcellular location">
    <subcellularLocation>
        <location evidence="2">Cytoplasmic vesicle membrane</location>
        <topology evidence="2">Single-pass type I membrane protein</topology>
    </subcellularLocation>
    <subcellularLocation>
        <location evidence="3">Golgi apparatus membrane</location>
        <topology evidence="3">Single-pass type I membrane protein</topology>
    </subcellularLocation>
    <subcellularLocation>
        <location evidence="1">Mitochondrion membrane</location>
        <topology evidence="1">Single-pass membrane protein</topology>
    </subcellularLocation>
</comment>
<evidence type="ECO:0000256" key="9">
    <source>
        <dbReference type="ARBA" id="ARBA00023006"/>
    </source>
</evidence>
<reference evidence="19 20" key="1">
    <citation type="journal article" date="2020" name="Genome Biol. Evol.">
        <title>A new high-quality draft genome assembly of the Chinese cordyceps Ophiocordyceps sinensis.</title>
        <authorList>
            <person name="Shu R."/>
            <person name="Zhang J."/>
            <person name="Meng Q."/>
            <person name="Zhang H."/>
            <person name="Zhou G."/>
            <person name="Li M."/>
            <person name="Wu P."/>
            <person name="Zhao Y."/>
            <person name="Chen C."/>
            <person name="Qin Q."/>
        </authorList>
    </citation>
    <scope>NUCLEOTIDE SEQUENCE [LARGE SCALE GENOMIC DNA]</scope>
    <source>
        <strain evidence="19 20">IOZ07</strain>
    </source>
</reference>
<keyword evidence="13" id="KW-1015">Disulfide bond</keyword>
<dbReference type="Proteomes" id="UP000557566">
    <property type="component" value="Unassembled WGS sequence"/>
</dbReference>
<evidence type="ECO:0000256" key="7">
    <source>
        <dbReference type="ARBA" id="ARBA00022729"/>
    </source>
</evidence>
<keyword evidence="7 17" id="KW-0732">Signal</keyword>
<evidence type="ECO:0000256" key="5">
    <source>
        <dbReference type="ARBA" id="ARBA00013776"/>
    </source>
</evidence>
<dbReference type="PROSITE" id="PS51914">
    <property type="entry name" value="MRH"/>
    <property type="match status" value="1"/>
</dbReference>
<keyword evidence="20" id="KW-1185">Reference proteome</keyword>
<dbReference type="GO" id="GO:0031966">
    <property type="term" value="C:mitochondrial membrane"/>
    <property type="evidence" value="ECO:0007669"/>
    <property type="project" value="UniProtKB-SubCell"/>
</dbReference>
<sequence>MQSKRPPAHGILTILPIFFALHPSLAILDCENIQADGHTFDLSELGGPRSILTSRYESIPDAYHNTTYTLDICKPLEKQWNVRDSDQCPDGTRVCATTRFLRGWTNSVGQVVPIAGSLEDVGASSFGYEATRLTTTGSKGHSLEEGLRLVLKGGKHPLDGPVKERRKQVAIIDFLCDPDKLGTENVWGLDEYRKDTELQSRADEKSDEVKGDDGSDDSDKEESTINHQVMGDDAAIIWKSHKHEEAADVLRLTWFTKFACLKRYGTENGDTAKTPHDDKGKGKKISGGKPSSNHWGFFTWAVLASIVTAILLAARSKLSNNWYSGREWSPIPYRDTGFNIIYLAKDWTSSALDKVKGLGKNKGDYIEL</sequence>
<feature type="domain" description="MRH" evidence="18">
    <location>
        <begin position="28"/>
        <end position="262"/>
    </location>
</feature>
<keyword evidence="6 16" id="KW-0812">Transmembrane</keyword>
<keyword evidence="11" id="KW-0496">Mitochondrion</keyword>
<proteinExistence type="inferred from homology"/>
<feature type="region of interest" description="Disordered" evidence="15">
    <location>
        <begin position="197"/>
        <end position="226"/>
    </location>
</feature>
<evidence type="ECO:0000256" key="13">
    <source>
        <dbReference type="ARBA" id="ARBA00023157"/>
    </source>
</evidence>
<protein>
    <recommendedName>
        <fullName evidence="5">Autophagy-related protein 27</fullName>
    </recommendedName>
</protein>
<comment type="caution">
    <text evidence="19">The sequence shown here is derived from an EMBL/GenBank/DDBJ whole genome shotgun (WGS) entry which is preliminary data.</text>
</comment>
<dbReference type="GO" id="GO:0006914">
    <property type="term" value="P:autophagy"/>
    <property type="evidence" value="ECO:0007669"/>
    <property type="project" value="UniProtKB-KW"/>
</dbReference>
<evidence type="ECO:0000256" key="16">
    <source>
        <dbReference type="SAM" id="Phobius"/>
    </source>
</evidence>
<dbReference type="OrthoDB" id="29460at2759"/>
<accession>A0A8H4LVN5</accession>
<evidence type="ECO:0000256" key="6">
    <source>
        <dbReference type="ARBA" id="ARBA00022692"/>
    </source>
</evidence>
<evidence type="ECO:0000256" key="8">
    <source>
        <dbReference type="ARBA" id="ARBA00022989"/>
    </source>
</evidence>
<keyword evidence="12 16" id="KW-0472">Membrane</keyword>
<keyword evidence="8 16" id="KW-1133">Transmembrane helix</keyword>
<evidence type="ECO:0000256" key="12">
    <source>
        <dbReference type="ARBA" id="ARBA00023136"/>
    </source>
</evidence>
<evidence type="ECO:0000259" key="18">
    <source>
        <dbReference type="PROSITE" id="PS51914"/>
    </source>
</evidence>
<evidence type="ECO:0000313" key="19">
    <source>
        <dbReference type="EMBL" id="KAF4505947.1"/>
    </source>
</evidence>
<feature type="transmembrane region" description="Helical" evidence="16">
    <location>
        <begin position="295"/>
        <end position="314"/>
    </location>
</feature>
<evidence type="ECO:0000256" key="2">
    <source>
        <dbReference type="ARBA" id="ARBA00004358"/>
    </source>
</evidence>
<feature type="compositionally biased region" description="Basic and acidic residues" evidence="15">
    <location>
        <begin position="197"/>
        <end position="213"/>
    </location>
</feature>
<keyword evidence="14" id="KW-0968">Cytoplasmic vesicle</keyword>